<accession>Q06GA9</accession>
<proteinExistence type="predicted"/>
<reference evidence="2" key="1">
    <citation type="submission" date="2006-08" db="EMBL/GenBank/DDBJ databases">
        <title>The complete nucleotide sequence of Nocardia linear plasmid pNSL1.</title>
        <authorList>
            <person name="Zhu Y."/>
            <person name="Xu M."/>
            <person name="Qin Z."/>
        </authorList>
    </citation>
    <scope>NUCLEOTIDE SEQUENCE</scope>
    <source>
        <strain evidence="2">NS1</strain>
        <plasmid evidence="2">pNSL1</plasmid>
    </source>
</reference>
<dbReference type="Pfam" id="PF21790">
    <property type="entry name" value="OGG"/>
    <property type="match status" value="1"/>
</dbReference>
<sequence>MPQAHGSRIPHHAGAIRQDQVMAPTDVSTVEPPQTCLDWVKAADPREVILDHAITVDLTWWNDALRARNLAGGPVVGQDSAGRPVDQGKAVITRGDLFSLAAASSGSPTDTLALLWHTLAWGAGGKVRQVLNRMDSVAKDRSAAALALRTAAQLSHGDPDAAYDTLYPRGRSVIAYLGPSFFTKYLYFAGAGAPDHPSLILDSRVASALVDLGWSSLHPEGGWPAVTYQRYCTLLARWAHEAGNLRPDLFERWLFDHSRIS</sequence>
<dbReference type="InterPro" id="IPR048868">
    <property type="entry name" value="OGG-like_put"/>
</dbReference>
<dbReference type="EMBL" id="DQ888171">
    <property type="protein sequence ID" value="ABI79402.1"/>
    <property type="molecule type" value="Genomic_DNA"/>
</dbReference>
<evidence type="ECO:0000313" key="2">
    <source>
        <dbReference type="EMBL" id="ABI79402.1"/>
    </source>
</evidence>
<gene>
    <name evidence="2" type="ORF">PNSL1.074</name>
</gene>
<protein>
    <submittedName>
        <fullName evidence="2">Uncharacterized protein</fullName>
    </submittedName>
</protein>
<dbReference type="AlphaFoldDB" id="Q06GA9"/>
<evidence type="ECO:0000256" key="1">
    <source>
        <dbReference type="SAM" id="MobiDB-lite"/>
    </source>
</evidence>
<keyword evidence="2" id="KW-0614">Plasmid</keyword>
<organism evidence="2">
    <name type="scientific">Rhodococcus sp. NS1</name>
    <dbReference type="NCBI Taxonomy" id="402236"/>
    <lineage>
        <taxon>Bacteria</taxon>
        <taxon>Bacillati</taxon>
        <taxon>Actinomycetota</taxon>
        <taxon>Actinomycetes</taxon>
        <taxon>Mycobacteriales</taxon>
        <taxon>Nocardiaceae</taxon>
        <taxon>Rhodococcus</taxon>
    </lineage>
</organism>
<name>Q06GA9_9NOCA</name>
<geneLocation type="plasmid" evidence="2">
    <name>pNSL1</name>
</geneLocation>
<feature type="region of interest" description="Disordered" evidence="1">
    <location>
        <begin position="1"/>
        <end position="29"/>
    </location>
</feature>